<dbReference type="EMBL" id="LCRD01000050">
    <property type="protein sequence ID" value="KKW29304.1"/>
    <property type="molecule type" value="Genomic_DNA"/>
</dbReference>
<evidence type="ECO:0000313" key="3">
    <source>
        <dbReference type="Proteomes" id="UP000034846"/>
    </source>
</evidence>
<proteinExistence type="predicted"/>
<accession>A0A0G2AAB7</accession>
<sequence>MEVASLNENLFTAIAIVLAIVVFAIGFRAFTQALRRWAFGKNEDVKKSWKDVEQLLKRGDAMSLRLAVIHADAVLDLALKHKGFPGDIMSRRMQFGQRRFSGLRKVGWAHGLRNRLVHEPMTAASSGEAKRAIRAFEHALKEMGAL</sequence>
<keyword evidence="1" id="KW-1133">Transmembrane helix</keyword>
<dbReference type="AlphaFoldDB" id="A0A0G2AAB7"/>
<evidence type="ECO:0000256" key="1">
    <source>
        <dbReference type="SAM" id="Phobius"/>
    </source>
</evidence>
<protein>
    <recommendedName>
        <fullName evidence="4">DUF4145 domain-containing protein</fullName>
    </recommendedName>
</protein>
<reference evidence="2 3" key="1">
    <citation type="journal article" date="2015" name="Nature">
        <title>rRNA introns, odd ribosomes, and small enigmatic genomes across a large radiation of phyla.</title>
        <authorList>
            <person name="Brown C.T."/>
            <person name="Hug L.A."/>
            <person name="Thomas B.C."/>
            <person name="Sharon I."/>
            <person name="Castelle C.J."/>
            <person name="Singh A."/>
            <person name="Wilkins M.J."/>
            <person name="Williams K.H."/>
            <person name="Banfield J.F."/>
        </authorList>
    </citation>
    <scope>NUCLEOTIDE SEQUENCE [LARGE SCALE GENOMIC DNA]</scope>
</reference>
<feature type="transmembrane region" description="Helical" evidence="1">
    <location>
        <begin position="12"/>
        <end position="31"/>
    </location>
</feature>
<name>A0A0G2AAB7_9BACT</name>
<evidence type="ECO:0000313" key="2">
    <source>
        <dbReference type="EMBL" id="KKW29304.1"/>
    </source>
</evidence>
<keyword evidence="1" id="KW-0812">Transmembrane</keyword>
<dbReference type="Proteomes" id="UP000034846">
    <property type="component" value="Unassembled WGS sequence"/>
</dbReference>
<organism evidence="2 3">
    <name type="scientific">Candidatus Uhrbacteria bacterium GW2011_GWD2_52_7</name>
    <dbReference type="NCBI Taxonomy" id="1618989"/>
    <lineage>
        <taxon>Bacteria</taxon>
        <taxon>Candidatus Uhriibacteriota</taxon>
    </lineage>
</organism>
<keyword evidence="1" id="KW-0472">Membrane</keyword>
<comment type="caution">
    <text evidence="2">The sequence shown here is derived from an EMBL/GenBank/DDBJ whole genome shotgun (WGS) entry which is preliminary data.</text>
</comment>
<evidence type="ECO:0008006" key="4">
    <source>
        <dbReference type="Google" id="ProtNLM"/>
    </source>
</evidence>
<gene>
    <name evidence="2" type="ORF">UY72_C0050G0011</name>
</gene>